<dbReference type="Pfam" id="PF12680">
    <property type="entry name" value="SnoaL_2"/>
    <property type="match status" value="1"/>
</dbReference>
<dbReference type="RefSeq" id="WP_044192932.1">
    <property type="nucleotide sequence ID" value="NZ_JMCB01000011.1"/>
</dbReference>
<evidence type="ECO:0000259" key="1">
    <source>
        <dbReference type="Pfam" id="PF12680"/>
    </source>
</evidence>
<gene>
    <name evidence="2" type="ORF">DB31_1298</name>
</gene>
<protein>
    <recommendedName>
        <fullName evidence="1">SnoaL-like domain-containing protein</fullName>
    </recommendedName>
</protein>
<feature type="domain" description="SnoaL-like" evidence="1">
    <location>
        <begin position="7"/>
        <end position="109"/>
    </location>
</feature>
<proteinExistence type="predicted"/>
<evidence type="ECO:0000313" key="3">
    <source>
        <dbReference type="Proteomes" id="UP000028725"/>
    </source>
</evidence>
<dbReference type="OrthoDB" id="8759424at2"/>
<dbReference type="Gene3D" id="3.10.450.50">
    <property type="match status" value="1"/>
</dbReference>
<dbReference type="AlphaFoldDB" id="A0A085WEX0"/>
<organism evidence="2 3">
    <name type="scientific">Hyalangium minutum</name>
    <dbReference type="NCBI Taxonomy" id="394096"/>
    <lineage>
        <taxon>Bacteria</taxon>
        <taxon>Pseudomonadati</taxon>
        <taxon>Myxococcota</taxon>
        <taxon>Myxococcia</taxon>
        <taxon>Myxococcales</taxon>
        <taxon>Cystobacterineae</taxon>
        <taxon>Archangiaceae</taxon>
        <taxon>Hyalangium</taxon>
    </lineage>
</organism>
<reference evidence="2 3" key="1">
    <citation type="submission" date="2014-04" db="EMBL/GenBank/DDBJ databases">
        <title>Genome assembly of Hyalangium minutum DSM 14724.</title>
        <authorList>
            <person name="Sharma G."/>
            <person name="Subramanian S."/>
        </authorList>
    </citation>
    <scope>NUCLEOTIDE SEQUENCE [LARGE SCALE GENOMIC DNA]</scope>
    <source>
        <strain evidence="2 3">DSM 14724</strain>
    </source>
</reference>
<dbReference type="InterPro" id="IPR032710">
    <property type="entry name" value="NTF2-like_dom_sf"/>
</dbReference>
<dbReference type="Proteomes" id="UP000028725">
    <property type="component" value="Unassembled WGS sequence"/>
</dbReference>
<accession>A0A085WEX0</accession>
<dbReference type="InterPro" id="IPR037401">
    <property type="entry name" value="SnoaL-like"/>
</dbReference>
<keyword evidence="3" id="KW-1185">Reference proteome</keyword>
<sequence length="120" mass="13534">MADHSWVHELFAKFDQGDIEGWAAYLSEDASFRIGSGVPVSGPQGAKQVISAILSMARNLRHELIDVWQTPQGVVVRGELSMNRIKDGRRITVPFCNVFDVKEQRIQRYLAHLDPSPIFN</sequence>
<evidence type="ECO:0000313" key="2">
    <source>
        <dbReference type="EMBL" id="KFE66233.1"/>
    </source>
</evidence>
<comment type="caution">
    <text evidence="2">The sequence shown here is derived from an EMBL/GenBank/DDBJ whole genome shotgun (WGS) entry which is preliminary data.</text>
</comment>
<name>A0A085WEX0_9BACT</name>
<dbReference type="EMBL" id="JMCB01000011">
    <property type="protein sequence ID" value="KFE66233.1"/>
    <property type="molecule type" value="Genomic_DNA"/>
</dbReference>
<dbReference type="SUPFAM" id="SSF54427">
    <property type="entry name" value="NTF2-like"/>
    <property type="match status" value="1"/>
</dbReference>